<dbReference type="AlphaFoldDB" id="A0A1M5N1M4"/>
<proteinExistence type="predicted"/>
<protein>
    <submittedName>
        <fullName evidence="2">Transcriptional regulator, ArsR family</fullName>
    </submittedName>
</protein>
<dbReference type="InterPro" id="IPR036390">
    <property type="entry name" value="WH_DNA-bd_sf"/>
</dbReference>
<gene>
    <name evidence="2" type="ORF">SAMN05444003_1140</name>
</gene>
<dbReference type="PRINTS" id="PR00778">
    <property type="entry name" value="HTHARSR"/>
</dbReference>
<dbReference type="PANTHER" id="PTHR38600">
    <property type="entry name" value="TRANSCRIPTIONAL REGULATORY PROTEIN"/>
    <property type="match status" value="1"/>
</dbReference>
<name>A0A1M5N1M4_9RHOB</name>
<dbReference type="InterPro" id="IPR036388">
    <property type="entry name" value="WH-like_DNA-bd_sf"/>
</dbReference>
<dbReference type="OrthoDB" id="9790747at2"/>
<dbReference type="InterPro" id="IPR001845">
    <property type="entry name" value="HTH_ArsR_DNA-bd_dom"/>
</dbReference>
<dbReference type="SUPFAM" id="SSF46785">
    <property type="entry name" value="Winged helix' DNA-binding domain"/>
    <property type="match status" value="1"/>
</dbReference>
<dbReference type="PROSITE" id="PS50987">
    <property type="entry name" value="HTH_ARSR_2"/>
    <property type="match status" value="1"/>
</dbReference>
<dbReference type="Gene3D" id="1.10.10.10">
    <property type="entry name" value="Winged helix-like DNA-binding domain superfamily/Winged helix DNA-binding domain"/>
    <property type="match status" value="1"/>
</dbReference>
<dbReference type="STRING" id="1508389.SAMN05444003_1140"/>
<evidence type="ECO:0000313" key="3">
    <source>
        <dbReference type="Proteomes" id="UP000184074"/>
    </source>
</evidence>
<dbReference type="GO" id="GO:0003700">
    <property type="term" value="F:DNA-binding transcription factor activity"/>
    <property type="evidence" value="ECO:0007669"/>
    <property type="project" value="InterPro"/>
</dbReference>
<organism evidence="2 3">
    <name type="scientific">Cognatiyoonia sediminum</name>
    <dbReference type="NCBI Taxonomy" id="1508389"/>
    <lineage>
        <taxon>Bacteria</taxon>
        <taxon>Pseudomonadati</taxon>
        <taxon>Pseudomonadota</taxon>
        <taxon>Alphaproteobacteria</taxon>
        <taxon>Rhodobacterales</taxon>
        <taxon>Paracoccaceae</taxon>
        <taxon>Cognatiyoonia</taxon>
    </lineage>
</organism>
<reference evidence="2 3" key="1">
    <citation type="submission" date="2016-11" db="EMBL/GenBank/DDBJ databases">
        <authorList>
            <person name="Jaros S."/>
            <person name="Januszkiewicz K."/>
            <person name="Wedrychowicz H."/>
        </authorList>
    </citation>
    <scope>NUCLEOTIDE SEQUENCE [LARGE SCALE GENOMIC DNA]</scope>
    <source>
        <strain evidence="2 3">DSM 28715</strain>
    </source>
</reference>
<dbReference type="Pfam" id="PF12840">
    <property type="entry name" value="HTH_20"/>
    <property type="match status" value="1"/>
</dbReference>
<dbReference type="SMART" id="SM00418">
    <property type="entry name" value="HTH_ARSR"/>
    <property type="match status" value="1"/>
</dbReference>
<evidence type="ECO:0000313" key="2">
    <source>
        <dbReference type="EMBL" id="SHG83441.1"/>
    </source>
</evidence>
<keyword evidence="3" id="KW-1185">Reference proteome</keyword>
<dbReference type="CDD" id="cd00090">
    <property type="entry name" value="HTH_ARSR"/>
    <property type="match status" value="1"/>
</dbReference>
<dbReference type="EMBL" id="FQXB01000001">
    <property type="protein sequence ID" value="SHG83441.1"/>
    <property type="molecule type" value="Genomic_DNA"/>
</dbReference>
<dbReference type="Proteomes" id="UP000184074">
    <property type="component" value="Unassembled WGS sequence"/>
</dbReference>
<accession>A0A1M5N1M4</accession>
<dbReference type="InterPro" id="IPR011991">
    <property type="entry name" value="ArsR-like_HTH"/>
</dbReference>
<feature type="domain" description="HTH arsR-type" evidence="1">
    <location>
        <begin position="1"/>
        <end position="93"/>
    </location>
</feature>
<dbReference type="RefSeq" id="WP_072899863.1">
    <property type="nucleotide sequence ID" value="NZ_FQXB01000001.1"/>
</dbReference>
<sequence length="112" mass="12790">MIQDPQLDDTFAALANGTRRAILARLAKGQASVNELAEPFDMSLPAISKHIKVLENAGLIERGRDAQFRPCNLNAAPLREVSNWAEQYRHIWEDRFDRMDTVLQQLKEETNE</sequence>
<dbReference type="PANTHER" id="PTHR38600:SF2">
    <property type="entry name" value="SLL0088 PROTEIN"/>
    <property type="match status" value="1"/>
</dbReference>
<evidence type="ECO:0000259" key="1">
    <source>
        <dbReference type="PROSITE" id="PS50987"/>
    </source>
</evidence>
<dbReference type="NCBIfam" id="NF033788">
    <property type="entry name" value="HTH_metalloreg"/>
    <property type="match status" value="1"/>
</dbReference>